<comment type="caution">
    <text evidence="6">The sequence shown here is derived from an EMBL/GenBank/DDBJ whole genome shotgun (WGS) entry which is preliminary data.</text>
</comment>
<evidence type="ECO:0000313" key="7">
    <source>
        <dbReference type="Proteomes" id="UP000630887"/>
    </source>
</evidence>
<evidence type="ECO:0000259" key="5">
    <source>
        <dbReference type="PROSITE" id="PS51462"/>
    </source>
</evidence>
<organism evidence="6 7">
    <name type="scientific">Catellatospora coxensis</name>
    <dbReference type="NCBI Taxonomy" id="310354"/>
    <lineage>
        <taxon>Bacteria</taxon>
        <taxon>Bacillati</taxon>
        <taxon>Actinomycetota</taxon>
        <taxon>Actinomycetes</taxon>
        <taxon>Micromonosporales</taxon>
        <taxon>Micromonosporaceae</taxon>
        <taxon>Catellatospora</taxon>
    </lineage>
</organism>
<dbReference type="PROSITE" id="PS51462">
    <property type="entry name" value="NUDIX"/>
    <property type="match status" value="1"/>
</dbReference>
<keyword evidence="3 4" id="KW-0378">Hydrolase</keyword>
<dbReference type="AlphaFoldDB" id="A0A8J3KPN7"/>
<evidence type="ECO:0000256" key="2">
    <source>
        <dbReference type="ARBA" id="ARBA00005582"/>
    </source>
</evidence>
<protein>
    <recommendedName>
        <fullName evidence="5">Nudix hydrolase domain-containing protein</fullName>
    </recommendedName>
</protein>
<sequence length="159" mass="17673">MTAHRLRLAAYGVILREDRMLLARYVSPDGSQRHWTLPGGKVEHAEDPYDAVVREVAEETGYRVAVERLLGVDSRARHVDWVPGGAELHSVGVFYRARIIGGRMRHEVDGSTDLAEWVPVAQIPELERAVIIDVALRLERAQPADGHVPPVPVGGLLRH</sequence>
<dbReference type="InterPro" id="IPR020476">
    <property type="entry name" value="Nudix_hydrolase"/>
</dbReference>
<dbReference type="Pfam" id="PF00293">
    <property type="entry name" value="NUDIX"/>
    <property type="match status" value="1"/>
</dbReference>
<evidence type="ECO:0000256" key="3">
    <source>
        <dbReference type="ARBA" id="ARBA00022801"/>
    </source>
</evidence>
<accession>A0A8J3KPN7</accession>
<dbReference type="PROSITE" id="PS00893">
    <property type="entry name" value="NUDIX_BOX"/>
    <property type="match status" value="1"/>
</dbReference>
<dbReference type="PANTHER" id="PTHR43046">
    <property type="entry name" value="GDP-MANNOSE MANNOSYL HYDROLASE"/>
    <property type="match status" value="1"/>
</dbReference>
<proteinExistence type="inferred from homology"/>
<dbReference type="GO" id="GO:0016787">
    <property type="term" value="F:hydrolase activity"/>
    <property type="evidence" value="ECO:0007669"/>
    <property type="project" value="UniProtKB-KW"/>
</dbReference>
<dbReference type="SUPFAM" id="SSF55811">
    <property type="entry name" value="Nudix"/>
    <property type="match status" value="1"/>
</dbReference>
<dbReference type="InterPro" id="IPR000086">
    <property type="entry name" value="NUDIX_hydrolase_dom"/>
</dbReference>
<dbReference type="PANTHER" id="PTHR43046:SF16">
    <property type="entry name" value="ADP-RIBOSE PYROPHOSPHATASE YJHB-RELATED"/>
    <property type="match status" value="1"/>
</dbReference>
<comment type="cofactor">
    <cofactor evidence="1">
        <name>Mg(2+)</name>
        <dbReference type="ChEBI" id="CHEBI:18420"/>
    </cofactor>
</comment>
<evidence type="ECO:0000256" key="1">
    <source>
        <dbReference type="ARBA" id="ARBA00001946"/>
    </source>
</evidence>
<evidence type="ECO:0000313" key="6">
    <source>
        <dbReference type="EMBL" id="GIG06807.1"/>
    </source>
</evidence>
<name>A0A8J3KPN7_9ACTN</name>
<dbReference type="Proteomes" id="UP000630887">
    <property type="component" value="Unassembled WGS sequence"/>
</dbReference>
<reference evidence="6 7" key="1">
    <citation type="submission" date="2021-01" db="EMBL/GenBank/DDBJ databases">
        <title>Whole genome shotgun sequence of Catellatospora coxensis NBRC 107359.</title>
        <authorList>
            <person name="Komaki H."/>
            <person name="Tamura T."/>
        </authorList>
    </citation>
    <scope>NUCLEOTIDE SEQUENCE [LARGE SCALE GENOMIC DNA]</scope>
    <source>
        <strain evidence="6 7">NBRC 107359</strain>
    </source>
</reference>
<dbReference type="Gene3D" id="3.90.79.10">
    <property type="entry name" value="Nucleoside Triphosphate Pyrophosphohydrolase"/>
    <property type="match status" value="1"/>
</dbReference>
<comment type="similarity">
    <text evidence="2 4">Belongs to the Nudix hydrolase family.</text>
</comment>
<dbReference type="EMBL" id="BONI01000027">
    <property type="protein sequence ID" value="GIG06807.1"/>
    <property type="molecule type" value="Genomic_DNA"/>
</dbReference>
<feature type="domain" description="Nudix hydrolase" evidence="5">
    <location>
        <begin position="5"/>
        <end position="140"/>
    </location>
</feature>
<dbReference type="RefSeq" id="WP_203693164.1">
    <property type="nucleotide sequence ID" value="NZ_BAAALC010000012.1"/>
</dbReference>
<gene>
    <name evidence="6" type="ORF">Cco03nite_35070</name>
</gene>
<dbReference type="PRINTS" id="PR00502">
    <property type="entry name" value="NUDIXFAMILY"/>
</dbReference>
<evidence type="ECO:0000256" key="4">
    <source>
        <dbReference type="RuleBase" id="RU003476"/>
    </source>
</evidence>
<dbReference type="InterPro" id="IPR015797">
    <property type="entry name" value="NUDIX_hydrolase-like_dom_sf"/>
</dbReference>
<dbReference type="InterPro" id="IPR020084">
    <property type="entry name" value="NUDIX_hydrolase_CS"/>
</dbReference>
<keyword evidence="7" id="KW-1185">Reference proteome</keyword>